<proteinExistence type="predicted"/>
<name>X0TIT1_9ZZZZ</name>
<dbReference type="AlphaFoldDB" id="X0TIT1"/>
<reference evidence="1" key="1">
    <citation type="journal article" date="2014" name="Front. Microbiol.">
        <title>High frequency of phylogenetically diverse reductive dehalogenase-homologous genes in deep subseafloor sedimentary metagenomes.</title>
        <authorList>
            <person name="Kawai M."/>
            <person name="Futagami T."/>
            <person name="Toyoda A."/>
            <person name="Takaki Y."/>
            <person name="Nishi S."/>
            <person name="Hori S."/>
            <person name="Arai W."/>
            <person name="Tsubouchi T."/>
            <person name="Morono Y."/>
            <person name="Uchiyama I."/>
            <person name="Ito T."/>
            <person name="Fujiyama A."/>
            <person name="Inagaki F."/>
            <person name="Takami H."/>
        </authorList>
    </citation>
    <scope>NUCLEOTIDE SEQUENCE</scope>
    <source>
        <strain evidence="1">Expedition CK06-06</strain>
    </source>
</reference>
<sequence length="106" mass="13007">MKRTKPPKEVTRTLAIATPSDVYRWYRSLRRVTVEARLREGKIYYYEKFNGSERRISEQLVIEMFPTTGMVRERPFLVKENQDFYAVLNRHKNRYKDQYKKLKNKR</sequence>
<gene>
    <name evidence="1" type="ORF">S01H1_03260</name>
</gene>
<dbReference type="EMBL" id="BARS01001759">
    <property type="protein sequence ID" value="GAF75985.1"/>
    <property type="molecule type" value="Genomic_DNA"/>
</dbReference>
<protein>
    <submittedName>
        <fullName evidence="1">Uncharacterized protein</fullName>
    </submittedName>
</protein>
<organism evidence="1">
    <name type="scientific">marine sediment metagenome</name>
    <dbReference type="NCBI Taxonomy" id="412755"/>
    <lineage>
        <taxon>unclassified sequences</taxon>
        <taxon>metagenomes</taxon>
        <taxon>ecological metagenomes</taxon>
    </lineage>
</organism>
<comment type="caution">
    <text evidence="1">The sequence shown here is derived from an EMBL/GenBank/DDBJ whole genome shotgun (WGS) entry which is preliminary data.</text>
</comment>
<accession>X0TIT1</accession>
<evidence type="ECO:0000313" key="1">
    <source>
        <dbReference type="EMBL" id="GAF75985.1"/>
    </source>
</evidence>